<dbReference type="InterPro" id="IPR001647">
    <property type="entry name" value="HTH_TetR"/>
</dbReference>
<dbReference type="Gene3D" id="1.10.357.10">
    <property type="entry name" value="Tetracycline Repressor, domain 2"/>
    <property type="match status" value="1"/>
</dbReference>
<reference evidence="4 5" key="1">
    <citation type="submission" date="2016-01" db="EMBL/GenBank/DDBJ databases">
        <authorList>
            <person name="Mitreva M."/>
            <person name="Pepin K.H."/>
            <person name="Mihindukulasuriya K.A."/>
            <person name="Fulton R."/>
            <person name="Fronick C."/>
            <person name="O'Laughlin M."/>
            <person name="Miner T."/>
            <person name="Herter B."/>
            <person name="Rosa B.A."/>
            <person name="Cordes M."/>
            <person name="Tomlinson C."/>
            <person name="Wollam A."/>
            <person name="Palsikar V.B."/>
            <person name="Mardis E.R."/>
            <person name="Wilson R.K."/>
        </authorList>
    </citation>
    <scope>NUCLEOTIDE SEQUENCE [LARGE SCALE GENOMIC DNA]</scope>
    <source>
        <strain evidence="4 5">MJR7738</strain>
    </source>
</reference>
<evidence type="ECO:0000256" key="2">
    <source>
        <dbReference type="PROSITE-ProRule" id="PRU00335"/>
    </source>
</evidence>
<accession>A0ABD4EIY1</accession>
<dbReference type="AlphaFoldDB" id="A0ABD4EIY1"/>
<comment type="caution">
    <text evidence="4">The sequence shown here is derived from an EMBL/GenBank/DDBJ whole genome shotgun (WGS) entry which is preliminary data.</text>
</comment>
<dbReference type="Pfam" id="PF00440">
    <property type="entry name" value="TetR_N"/>
    <property type="match status" value="1"/>
</dbReference>
<evidence type="ECO:0000313" key="5">
    <source>
        <dbReference type="Proteomes" id="UP000070063"/>
    </source>
</evidence>
<feature type="domain" description="HTH tetR-type" evidence="3">
    <location>
        <begin position="13"/>
        <end position="73"/>
    </location>
</feature>
<dbReference type="PANTHER" id="PTHR43479">
    <property type="entry name" value="ACREF/ENVCD OPERON REPRESSOR-RELATED"/>
    <property type="match status" value="1"/>
</dbReference>
<dbReference type="InterPro" id="IPR050624">
    <property type="entry name" value="HTH-type_Tx_Regulator"/>
</dbReference>
<gene>
    <name evidence="4" type="ORF">HMPREF3225_00034</name>
</gene>
<keyword evidence="1 2" id="KW-0238">DNA-binding</keyword>
<dbReference type="InterPro" id="IPR009057">
    <property type="entry name" value="Homeodomain-like_sf"/>
</dbReference>
<dbReference type="GO" id="GO:0003677">
    <property type="term" value="F:DNA binding"/>
    <property type="evidence" value="ECO:0007669"/>
    <property type="project" value="UniProtKB-UniRule"/>
</dbReference>
<dbReference type="InterPro" id="IPR039532">
    <property type="entry name" value="TetR_C_Firmicutes"/>
</dbReference>
<evidence type="ECO:0000259" key="3">
    <source>
        <dbReference type="PROSITE" id="PS50977"/>
    </source>
</evidence>
<dbReference type="Pfam" id="PF14278">
    <property type="entry name" value="TetR_C_8"/>
    <property type="match status" value="1"/>
</dbReference>
<dbReference type="PROSITE" id="PS50977">
    <property type="entry name" value="HTH_TETR_2"/>
    <property type="match status" value="1"/>
</dbReference>
<feature type="DNA-binding region" description="H-T-H motif" evidence="2">
    <location>
        <begin position="36"/>
        <end position="55"/>
    </location>
</feature>
<protein>
    <submittedName>
        <fullName evidence="4">Transcriptional regulator, TetR family</fullName>
    </submittedName>
</protein>
<evidence type="ECO:0000313" key="4">
    <source>
        <dbReference type="EMBL" id="KXA40517.1"/>
    </source>
</evidence>
<dbReference type="SUPFAM" id="SSF46689">
    <property type="entry name" value="Homeodomain-like"/>
    <property type="match status" value="1"/>
</dbReference>
<sequence>MRREYVAQDRRIRKSKQAIHHAFLQLLTETSFDKLTIQQLTETADINRSTFYSYYVDKYDLLEEIENKLIQDLQHFIAEQHQQQHNIMLKNIITYLIDHIDNHRDVFSILFKIGKASMIQEKLYNLIYNHLSQYKNEDDTIEGMPFSYYMSYVSGAGISLVKHWIQDPHPIAKAQLEYHFYQIVSHGAASMIRFDS</sequence>
<proteinExistence type="predicted"/>
<dbReference type="Proteomes" id="UP000070063">
    <property type="component" value="Unassembled WGS sequence"/>
</dbReference>
<evidence type="ECO:0000256" key="1">
    <source>
        <dbReference type="ARBA" id="ARBA00023125"/>
    </source>
</evidence>
<organism evidence="4 5">
    <name type="scientific">Staphylococcus lugdunensis</name>
    <dbReference type="NCBI Taxonomy" id="28035"/>
    <lineage>
        <taxon>Bacteria</taxon>
        <taxon>Bacillati</taxon>
        <taxon>Bacillota</taxon>
        <taxon>Bacilli</taxon>
        <taxon>Bacillales</taxon>
        <taxon>Staphylococcaceae</taxon>
        <taxon>Staphylococcus</taxon>
    </lineage>
</organism>
<dbReference type="EMBL" id="LRQI01000003">
    <property type="protein sequence ID" value="KXA40517.1"/>
    <property type="molecule type" value="Genomic_DNA"/>
</dbReference>
<dbReference type="PANTHER" id="PTHR43479:SF23">
    <property type="entry name" value="HTH TETR-TYPE DOMAIN-CONTAINING PROTEIN"/>
    <property type="match status" value="1"/>
</dbReference>
<name>A0ABD4EIY1_STALU</name>